<dbReference type="Pfam" id="PF01399">
    <property type="entry name" value="PCI"/>
    <property type="match status" value="1"/>
</dbReference>
<comment type="similarity">
    <text evidence="1">Belongs to the CSN7/EIF3M family. CSN7 subfamily.</text>
</comment>
<evidence type="ECO:0000256" key="1">
    <source>
        <dbReference type="ARBA" id="ARBA00008482"/>
    </source>
</evidence>
<dbReference type="GO" id="GO:0008180">
    <property type="term" value="C:COP9 signalosome"/>
    <property type="evidence" value="ECO:0007669"/>
    <property type="project" value="UniProtKB-KW"/>
</dbReference>
<dbReference type="OrthoDB" id="10265275at2759"/>
<feature type="domain" description="PCI" evidence="4">
    <location>
        <begin position="1"/>
        <end position="161"/>
    </location>
</feature>
<evidence type="ECO:0000313" key="6">
    <source>
        <dbReference type="Proteomes" id="UP000243579"/>
    </source>
</evidence>
<keyword evidence="6" id="KW-1185">Reference proteome</keyword>
<name>A0A1V9Y5I7_ACHHY</name>
<organism evidence="5 6">
    <name type="scientific">Achlya hypogyna</name>
    <name type="common">Oomycete</name>
    <name type="synonym">Protoachlya hypogyna</name>
    <dbReference type="NCBI Taxonomy" id="1202772"/>
    <lineage>
        <taxon>Eukaryota</taxon>
        <taxon>Sar</taxon>
        <taxon>Stramenopiles</taxon>
        <taxon>Oomycota</taxon>
        <taxon>Saprolegniomycetes</taxon>
        <taxon>Saprolegniales</taxon>
        <taxon>Achlyaceae</taxon>
        <taxon>Achlya</taxon>
    </lineage>
</organism>
<keyword evidence="2" id="KW-0736">Signalosome</keyword>
<dbReference type="PANTHER" id="PTHR15350">
    <property type="entry name" value="COP9 SIGNALOSOME COMPLEX SUBUNIT 7/DENDRITIC CELL PROTEIN GA17"/>
    <property type="match status" value="1"/>
</dbReference>
<dbReference type="SMART" id="SM00088">
    <property type="entry name" value="PINT"/>
    <property type="match status" value="1"/>
</dbReference>
<accession>A0A1V9Y5I7</accession>
<evidence type="ECO:0000256" key="3">
    <source>
        <dbReference type="SAM" id="MobiDB-lite"/>
    </source>
</evidence>
<dbReference type="EMBL" id="JNBR01002854">
    <property type="protein sequence ID" value="OQR80938.1"/>
    <property type="molecule type" value="Genomic_DNA"/>
</dbReference>
<dbReference type="AlphaFoldDB" id="A0A1V9Y5I7"/>
<dbReference type="STRING" id="1202772.A0A1V9Y5I7"/>
<dbReference type="InterPro" id="IPR045237">
    <property type="entry name" value="COPS7/eIF3m"/>
</dbReference>
<evidence type="ECO:0000259" key="4">
    <source>
        <dbReference type="PROSITE" id="PS50250"/>
    </source>
</evidence>
<dbReference type="InterPro" id="IPR000717">
    <property type="entry name" value="PCI_dom"/>
</dbReference>
<dbReference type="PANTHER" id="PTHR15350:SF5">
    <property type="entry name" value="COP9 SIGNALOSOME COMPLEX SUBUNIT 7"/>
    <property type="match status" value="1"/>
</dbReference>
<dbReference type="PROSITE" id="PS50250">
    <property type="entry name" value="PCI"/>
    <property type="match status" value="1"/>
</dbReference>
<feature type="region of interest" description="Disordered" evidence="3">
    <location>
        <begin position="244"/>
        <end position="263"/>
    </location>
</feature>
<evidence type="ECO:0000313" key="5">
    <source>
        <dbReference type="EMBL" id="OQR80938.1"/>
    </source>
</evidence>
<comment type="caution">
    <text evidence="5">The sequence shown here is derived from an EMBL/GenBank/DDBJ whole genome shotgun (WGS) entry which is preliminary data.</text>
</comment>
<reference evidence="5 6" key="1">
    <citation type="journal article" date="2014" name="Genome Biol. Evol.">
        <title>The secreted proteins of Achlya hypogyna and Thraustotheca clavata identify the ancestral oomycete secretome and reveal gene acquisitions by horizontal gene transfer.</title>
        <authorList>
            <person name="Misner I."/>
            <person name="Blouin N."/>
            <person name="Leonard G."/>
            <person name="Richards T.A."/>
            <person name="Lane C.E."/>
        </authorList>
    </citation>
    <scope>NUCLEOTIDE SEQUENCE [LARGE SCALE GENOMIC DNA]</scope>
    <source>
        <strain evidence="5 6">ATCC 48635</strain>
    </source>
</reference>
<dbReference type="Pfam" id="PF22061">
    <property type="entry name" value="CSN7_HB_subdom"/>
    <property type="match status" value="1"/>
</dbReference>
<proteinExistence type="inferred from homology"/>
<sequence>MVATDDGSLEQFTLLAKTTRGRACVALIQQVLTNKKLFVFGELLHMPNVMALAESDQADQVSHHRLLSIFAHGRFKDYVREKDAGSVPQLTPAQELKLRKLTVVTLCQEYKQVPYRVLMDELQIESVREVEDIVIETMYSGLIEGKLDQKNQRVDIKYAVGRDVQVADIDAMIQRLTSWQQDATKVVAQIDTVLTRATAQFEADAALDKSVKAAVAEARSSMSRERNDFDSEMAFVDTFGGMQRSASGKRRMGPSASRKISRV</sequence>
<protein>
    <recommendedName>
        <fullName evidence="4">PCI domain-containing protein</fullName>
    </recommendedName>
</protein>
<dbReference type="Proteomes" id="UP000243579">
    <property type="component" value="Unassembled WGS sequence"/>
</dbReference>
<evidence type="ECO:0000256" key="2">
    <source>
        <dbReference type="ARBA" id="ARBA00022790"/>
    </source>
</evidence>
<gene>
    <name evidence="5" type="ORF">ACHHYP_16989</name>
</gene>